<sequence length="158" mass="17926">MLIHDSQSLPKPHEYIDISKKTENLVTASTSYACTSSVEDIARSRIAQLASQHNVSEYSCLKYGPNGYPGKYVPLSVQAPQTFQELRARQTQWSNAKAWWFSDKATEATSIVLGPSGASGSYYKDFFIPPDKHIRHNTRRNSRFIILSCHVHIQWSLH</sequence>
<protein>
    <submittedName>
        <fullName evidence="1">Phosphatases II</fullName>
    </submittedName>
</protein>
<dbReference type="AlphaFoldDB" id="A0A1Q3E3Y1"/>
<organism evidence="1 2">
    <name type="scientific">Lentinula edodes</name>
    <name type="common">Shiitake mushroom</name>
    <name type="synonym">Lentinus edodes</name>
    <dbReference type="NCBI Taxonomy" id="5353"/>
    <lineage>
        <taxon>Eukaryota</taxon>
        <taxon>Fungi</taxon>
        <taxon>Dikarya</taxon>
        <taxon>Basidiomycota</taxon>
        <taxon>Agaricomycotina</taxon>
        <taxon>Agaricomycetes</taxon>
        <taxon>Agaricomycetidae</taxon>
        <taxon>Agaricales</taxon>
        <taxon>Marasmiineae</taxon>
        <taxon>Omphalotaceae</taxon>
        <taxon>Lentinula</taxon>
    </lineage>
</organism>
<gene>
    <name evidence="1" type="ORF">LENED_003419</name>
</gene>
<dbReference type="Proteomes" id="UP000188533">
    <property type="component" value="Unassembled WGS sequence"/>
</dbReference>
<keyword evidence="2" id="KW-1185">Reference proteome</keyword>
<accession>A0A1Q3E3Y1</accession>
<dbReference type="EMBL" id="BDGU01000073">
    <property type="protein sequence ID" value="GAW01804.1"/>
    <property type="molecule type" value="Genomic_DNA"/>
</dbReference>
<comment type="caution">
    <text evidence="1">The sequence shown here is derived from an EMBL/GenBank/DDBJ whole genome shotgun (WGS) entry which is preliminary data.</text>
</comment>
<reference evidence="1 2" key="2">
    <citation type="submission" date="2017-02" db="EMBL/GenBank/DDBJ databases">
        <title>A genome survey and senescence transcriptome analysis in Lentinula edodes.</title>
        <authorList>
            <person name="Sakamoto Y."/>
            <person name="Nakade K."/>
            <person name="Sato S."/>
            <person name="Yoshida Y."/>
            <person name="Miyazaki K."/>
            <person name="Natsume S."/>
            <person name="Konno N."/>
        </authorList>
    </citation>
    <scope>NUCLEOTIDE SEQUENCE [LARGE SCALE GENOMIC DNA]</scope>
    <source>
        <strain evidence="1 2">NBRC 111202</strain>
    </source>
</reference>
<proteinExistence type="predicted"/>
<name>A0A1Q3E3Y1_LENED</name>
<evidence type="ECO:0000313" key="2">
    <source>
        <dbReference type="Proteomes" id="UP000188533"/>
    </source>
</evidence>
<reference evidence="1 2" key="1">
    <citation type="submission" date="2016-08" db="EMBL/GenBank/DDBJ databases">
        <authorList>
            <consortium name="Lentinula edodes genome sequencing consortium"/>
            <person name="Sakamoto Y."/>
            <person name="Nakade K."/>
            <person name="Sato S."/>
            <person name="Yoshida Y."/>
            <person name="Miyazaki K."/>
            <person name="Natsume S."/>
            <person name="Konno N."/>
        </authorList>
    </citation>
    <scope>NUCLEOTIDE SEQUENCE [LARGE SCALE GENOMIC DNA]</scope>
    <source>
        <strain evidence="1 2">NBRC 111202</strain>
    </source>
</reference>
<evidence type="ECO:0000313" key="1">
    <source>
        <dbReference type="EMBL" id="GAW01804.1"/>
    </source>
</evidence>